<feature type="compositionally biased region" description="Basic and acidic residues" evidence="1">
    <location>
        <begin position="14"/>
        <end position="24"/>
    </location>
</feature>
<reference evidence="2 3" key="1">
    <citation type="submission" date="2017-05" db="EMBL/GenBank/DDBJ databases">
        <authorList>
            <person name="Song R."/>
            <person name="Chenine A.L."/>
            <person name="Ruprecht R.M."/>
        </authorList>
    </citation>
    <scope>NUCLEOTIDE SEQUENCE [LARGE SCALE GENOMIC DNA]</scope>
    <source>
        <strain evidence="2">SW32</strain>
    </source>
</reference>
<keyword evidence="3" id="KW-1185">Reference proteome</keyword>
<evidence type="ECO:0000256" key="1">
    <source>
        <dbReference type="SAM" id="MobiDB-lite"/>
    </source>
</evidence>
<organism evidence="2 3">
    <name type="scientific">Kushneria marisflavi</name>
    <dbReference type="NCBI Taxonomy" id="157779"/>
    <lineage>
        <taxon>Bacteria</taxon>
        <taxon>Pseudomonadati</taxon>
        <taxon>Pseudomonadota</taxon>
        <taxon>Gammaproteobacteria</taxon>
        <taxon>Oceanospirillales</taxon>
        <taxon>Halomonadaceae</taxon>
        <taxon>Kushneria</taxon>
    </lineage>
</organism>
<gene>
    <name evidence="2" type="ORF">B9H00_02610</name>
</gene>
<dbReference type="KEGG" id="kma:B9H00_02610"/>
<sequence length="129" mass="14254">MGGDSLRGLGTQAPERRGDDLDVRTDGAFDDAVLEARSRQTLRPPLSQRLETLAAPAPVDVSSFTNDRSIDLLRHVLDHVLPRLEDDDAQATAKTILEEEIGWREAWQARLDDLSSAFPGSENDDQENS</sequence>
<feature type="region of interest" description="Disordered" evidence="1">
    <location>
        <begin position="1"/>
        <end position="24"/>
    </location>
</feature>
<evidence type="ECO:0000313" key="3">
    <source>
        <dbReference type="Proteomes" id="UP000194457"/>
    </source>
</evidence>
<dbReference type="AlphaFoldDB" id="A0A240UM35"/>
<protein>
    <submittedName>
        <fullName evidence="2">Uncharacterized protein</fullName>
    </submittedName>
</protein>
<dbReference type="Proteomes" id="UP000194457">
    <property type="component" value="Chromosome"/>
</dbReference>
<name>A0A240UM35_9GAMM</name>
<proteinExistence type="predicted"/>
<evidence type="ECO:0000313" key="2">
    <source>
        <dbReference type="EMBL" id="ART62102.1"/>
    </source>
</evidence>
<accession>A0A240UM35</accession>
<dbReference type="EMBL" id="CP021358">
    <property type="protein sequence ID" value="ART62102.1"/>
    <property type="molecule type" value="Genomic_DNA"/>
</dbReference>